<evidence type="ECO:0000256" key="1">
    <source>
        <dbReference type="ARBA" id="ARBA00004251"/>
    </source>
</evidence>
<feature type="disulfide bond" evidence="13">
    <location>
        <begin position="252"/>
        <end position="270"/>
    </location>
</feature>
<evidence type="ECO:0000313" key="20">
    <source>
        <dbReference type="RefSeq" id="XP_032822198.1"/>
    </source>
</evidence>
<dbReference type="Proteomes" id="UP001318040">
    <property type="component" value="Chromosome 35"/>
</dbReference>
<evidence type="ECO:0000256" key="4">
    <source>
        <dbReference type="ARBA" id="ARBA00022583"/>
    </source>
</evidence>
<feature type="disulfide bond" evidence="13">
    <location>
        <begin position="303"/>
        <end position="318"/>
    </location>
</feature>
<dbReference type="InterPro" id="IPR051221">
    <property type="entry name" value="LDLR-related"/>
</dbReference>
<dbReference type="FunFam" id="4.10.400.10:FF:000034">
    <property type="entry name" value="Low-density lipoprotein receptor-related protein 2"/>
    <property type="match status" value="1"/>
</dbReference>
<evidence type="ECO:0000256" key="8">
    <source>
        <dbReference type="ARBA" id="ARBA00022989"/>
    </source>
</evidence>
<feature type="disulfide bond" evidence="13">
    <location>
        <begin position="264"/>
        <end position="279"/>
    </location>
</feature>
<evidence type="ECO:0000256" key="13">
    <source>
        <dbReference type="PROSITE-ProRule" id="PRU00124"/>
    </source>
</evidence>
<dbReference type="SMART" id="SM00179">
    <property type="entry name" value="EGF_CA"/>
    <property type="match status" value="2"/>
</dbReference>
<feature type="repeat" description="LDL-receptor class B" evidence="14">
    <location>
        <begin position="536"/>
        <end position="578"/>
    </location>
</feature>
<keyword evidence="6 17" id="KW-0732">Signal</keyword>
<evidence type="ECO:0000259" key="18">
    <source>
        <dbReference type="PROSITE" id="PS01186"/>
    </source>
</evidence>
<feature type="chain" id="PRO_5042577751" evidence="17">
    <location>
        <begin position="32"/>
        <end position="930"/>
    </location>
</feature>
<feature type="compositionally biased region" description="Low complexity" evidence="15">
    <location>
        <begin position="821"/>
        <end position="832"/>
    </location>
</feature>
<evidence type="ECO:0000256" key="7">
    <source>
        <dbReference type="ARBA" id="ARBA00022737"/>
    </source>
</evidence>
<dbReference type="InterPro" id="IPR000742">
    <property type="entry name" value="EGF"/>
</dbReference>
<feature type="disulfide bond" evidence="13">
    <location>
        <begin position="137"/>
        <end position="152"/>
    </location>
</feature>
<feature type="transmembrane region" description="Helical" evidence="16">
    <location>
        <begin position="847"/>
        <end position="872"/>
    </location>
</feature>
<dbReference type="PANTHER" id="PTHR22722">
    <property type="entry name" value="LOW-DENSITY LIPOPROTEIN RECEPTOR-RELATED PROTEIN 2-RELATED"/>
    <property type="match status" value="1"/>
</dbReference>
<dbReference type="SMART" id="SM00181">
    <property type="entry name" value="EGF"/>
    <property type="match status" value="3"/>
</dbReference>
<evidence type="ECO:0000256" key="14">
    <source>
        <dbReference type="PROSITE-ProRule" id="PRU00461"/>
    </source>
</evidence>
<dbReference type="InterPro" id="IPR009030">
    <property type="entry name" value="Growth_fac_rcpt_cys_sf"/>
</dbReference>
<dbReference type="GO" id="GO:0006898">
    <property type="term" value="P:receptor-mediated endocytosis"/>
    <property type="evidence" value="ECO:0007669"/>
    <property type="project" value="TreeGrafter"/>
</dbReference>
<comment type="subcellular location">
    <subcellularLocation>
        <location evidence="1">Cell membrane</location>
        <topology evidence="1">Single-pass type I membrane protein</topology>
    </subcellularLocation>
</comment>
<dbReference type="PROSITE" id="PS00010">
    <property type="entry name" value="ASX_HYDROXYL"/>
    <property type="match status" value="2"/>
</dbReference>
<feature type="disulfide bond" evidence="13">
    <location>
        <begin position="245"/>
        <end position="257"/>
    </location>
</feature>
<evidence type="ECO:0000256" key="15">
    <source>
        <dbReference type="SAM" id="MobiDB-lite"/>
    </source>
</evidence>
<dbReference type="GO" id="GO:0016324">
    <property type="term" value="C:apical plasma membrane"/>
    <property type="evidence" value="ECO:0007669"/>
    <property type="project" value="TreeGrafter"/>
</dbReference>
<dbReference type="FunFam" id="4.10.400.10:FF:000062">
    <property type="entry name" value="Terribly reduced optic lobes, isoform AI"/>
    <property type="match status" value="1"/>
</dbReference>
<evidence type="ECO:0000256" key="2">
    <source>
        <dbReference type="ARBA" id="ARBA00022475"/>
    </source>
</evidence>
<evidence type="ECO:0000256" key="12">
    <source>
        <dbReference type="ARBA" id="ARBA00023180"/>
    </source>
</evidence>
<dbReference type="SUPFAM" id="SSF57424">
    <property type="entry name" value="LDL receptor-like module"/>
    <property type="match status" value="8"/>
</dbReference>
<feature type="disulfide bond" evidence="13">
    <location>
        <begin position="157"/>
        <end position="169"/>
    </location>
</feature>
<dbReference type="GO" id="GO:0005509">
    <property type="term" value="F:calcium ion binding"/>
    <property type="evidence" value="ECO:0007669"/>
    <property type="project" value="InterPro"/>
</dbReference>
<dbReference type="InterPro" id="IPR011042">
    <property type="entry name" value="6-blade_b-propeller_TolB-like"/>
</dbReference>
<keyword evidence="10 13" id="KW-1015">Disulfide bond</keyword>
<evidence type="ECO:0000256" key="6">
    <source>
        <dbReference type="ARBA" id="ARBA00022729"/>
    </source>
</evidence>
<dbReference type="PROSITE" id="PS01187">
    <property type="entry name" value="EGF_CA"/>
    <property type="match status" value="1"/>
</dbReference>
<feature type="repeat" description="LDL-receptor class B" evidence="14">
    <location>
        <begin position="623"/>
        <end position="667"/>
    </location>
</feature>
<dbReference type="Pfam" id="PF00058">
    <property type="entry name" value="Ldl_recept_b"/>
    <property type="match status" value="3"/>
</dbReference>
<dbReference type="Gene3D" id="2.40.128.620">
    <property type="match status" value="1"/>
</dbReference>
<proteinExistence type="predicted"/>
<keyword evidence="12" id="KW-0325">Glycoprotein</keyword>
<dbReference type="CDD" id="cd00054">
    <property type="entry name" value="EGF_CA"/>
    <property type="match status" value="2"/>
</dbReference>
<dbReference type="Gene3D" id="4.10.400.10">
    <property type="entry name" value="Low-density Lipoprotein Receptor"/>
    <property type="match status" value="7"/>
</dbReference>
<keyword evidence="5 16" id="KW-0812">Transmembrane</keyword>
<feature type="disulfide bond" evidence="13">
    <location>
        <begin position="333"/>
        <end position="351"/>
    </location>
</feature>
<dbReference type="PRINTS" id="PR00261">
    <property type="entry name" value="LDLRECEPTOR"/>
</dbReference>
<evidence type="ECO:0000256" key="9">
    <source>
        <dbReference type="ARBA" id="ARBA00023136"/>
    </source>
</evidence>
<feature type="disulfide bond" evidence="13">
    <location>
        <begin position="80"/>
        <end position="98"/>
    </location>
</feature>
<organism evidence="19 20">
    <name type="scientific">Petromyzon marinus</name>
    <name type="common">Sea lamprey</name>
    <dbReference type="NCBI Taxonomy" id="7757"/>
    <lineage>
        <taxon>Eukaryota</taxon>
        <taxon>Metazoa</taxon>
        <taxon>Chordata</taxon>
        <taxon>Craniata</taxon>
        <taxon>Vertebrata</taxon>
        <taxon>Cyclostomata</taxon>
        <taxon>Hyperoartia</taxon>
        <taxon>Petromyzontiformes</taxon>
        <taxon>Petromyzontidae</taxon>
        <taxon>Petromyzon</taxon>
    </lineage>
</organism>
<feature type="domain" description="EGF-like" evidence="18">
    <location>
        <begin position="387"/>
        <end position="401"/>
    </location>
</feature>
<dbReference type="AlphaFoldDB" id="A0AAJ7TT27"/>
<feature type="disulfide bond" evidence="13">
    <location>
        <begin position="36"/>
        <end position="48"/>
    </location>
</feature>
<dbReference type="FunFam" id="2.120.10.30:FF:000241">
    <property type="entry name" value="Low-density lipoprotein receptor-related protein 6"/>
    <property type="match status" value="1"/>
</dbReference>
<dbReference type="SUPFAM" id="SSF57184">
    <property type="entry name" value="Growth factor receptor domain"/>
    <property type="match status" value="1"/>
</dbReference>
<dbReference type="PROSITE" id="PS51120">
    <property type="entry name" value="LDLRB"/>
    <property type="match status" value="3"/>
</dbReference>
<dbReference type="PANTHER" id="PTHR22722:SF15">
    <property type="entry name" value="LOW-DENSITY LIPOPROTEIN RECEPTOR-RELATED"/>
    <property type="match status" value="1"/>
</dbReference>
<feature type="disulfide bond" evidence="13">
    <location>
        <begin position="291"/>
        <end position="309"/>
    </location>
</feature>
<dbReference type="Gene3D" id="2.120.10.30">
    <property type="entry name" value="TolB, C-terminal domain"/>
    <property type="match status" value="1"/>
</dbReference>
<evidence type="ECO:0000256" key="3">
    <source>
        <dbReference type="ARBA" id="ARBA00022536"/>
    </source>
</evidence>
<gene>
    <name evidence="20" type="primary">LOC116948975</name>
</gene>
<keyword evidence="8 16" id="KW-1133">Transmembrane helix</keyword>
<comment type="caution">
    <text evidence="13">Lacks conserved residue(s) required for the propagation of feature annotation.</text>
</comment>
<dbReference type="InterPro" id="IPR000152">
    <property type="entry name" value="EGF-type_Asp/Asn_hydroxyl_site"/>
</dbReference>
<evidence type="ECO:0000256" key="11">
    <source>
        <dbReference type="ARBA" id="ARBA00023170"/>
    </source>
</evidence>
<dbReference type="InterPro" id="IPR018097">
    <property type="entry name" value="EGF_Ca-bd_CS"/>
</dbReference>
<dbReference type="InterPro" id="IPR023415">
    <property type="entry name" value="LDLR_class-A_CS"/>
</dbReference>
<dbReference type="CDD" id="cd00112">
    <property type="entry name" value="LDLa"/>
    <property type="match status" value="6"/>
</dbReference>
<feature type="signal peptide" evidence="17">
    <location>
        <begin position="1"/>
        <end position="31"/>
    </location>
</feature>
<sequence>MAQRTPPHLAQRRSRLLLLCLLALLASLGSGELARCDPARFQCRNGRCVPEAWRCDGGNDCGDGSDEMGCGPCRKDQFSCADGMCINRRWRCDGRPDCPDSSDESPAECGLRSCASDEFDCGRNATSRRCIQHSWVCDGDRDCESGEDEQGCAPVVCAEHEVTCRSGKCVDEKFACDGDDDCGDGTDEEGCPTVPPCAASSLACPSDPAVCVPPMLQCDGHADCPGGEDEADERCPGEGRLDPSCRSNAFRCRSGHCVHEGWRCDGDPDCDDGSDEEGCKVEACGASELRCTDGSCVPGSSQCDGFRDCHDGSDEHDCNNTAVDCTGPGWFRCRSGECLQDRQVCDGKRDCHDWSDEPLSLCNVNECATTNGGCSHTCWDRPLGYECGCPAGYELLDEYTCGDTDECKQPGVCSQLCINYKGGYKCDCYEGYTMDPATQACKATEHQKTYLIFANQRDVRRVDLHTRSYKQLISRTRNTVAVAVEITANRIYWSDLGQKQVYSAHMDEAHDSTRHTSVLGEAPVFVEGIAIDWVHGNLYWTDSKAKTVAVAKPDGSRRRTLFGQGLSEPRAIAVDPLSGFVYWSDWGQPAKIEKAGMNGVSRQVIVSKDIEWPNGITLDLVNKRLYWVDSKLRTLSSVNLAGGERHEVMHQTDALHHPFAIAIFEDKVYWADGEKEAIYSADKHTGSGISSVVEDLHSPQDLLVYHPLLQPNGTDWCSAAPLPNGGCAYLCLPAPHITAGSPRFTCACPDGEFLANDGRSCSKDHPPVVVMTTGPKDVTSREPQRTSPRPATASSSTTTTTLSDRPAAVTTDDAARQGQRTSTAPATSPTATNSHMLARKEEASTSVVPVALGITIPIVLLLLLAAGAVMLWRSWKRRSAKSIHFENPVYRKTTEEQEEEREMSFGMTRNGSVSSAHSYTPIVQVHVEED</sequence>
<feature type="disulfide bond" evidence="13">
    <location>
        <begin position="55"/>
        <end position="70"/>
    </location>
</feature>
<dbReference type="InterPro" id="IPR049883">
    <property type="entry name" value="NOTCH1_EGF-like"/>
</dbReference>
<keyword evidence="7" id="KW-0677">Repeat</keyword>
<dbReference type="SMART" id="SM00192">
    <property type="entry name" value="LDLa"/>
    <property type="match status" value="8"/>
</dbReference>
<keyword evidence="2" id="KW-1003">Cell membrane</keyword>
<dbReference type="KEGG" id="pmrn:116948975"/>
<keyword evidence="19" id="KW-1185">Reference proteome</keyword>
<dbReference type="Gene3D" id="2.10.25.10">
    <property type="entry name" value="Laminin"/>
    <property type="match status" value="3"/>
</dbReference>
<reference evidence="20" key="1">
    <citation type="submission" date="2025-08" db="UniProtKB">
        <authorList>
            <consortium name="RefSeq"/>
        </authorList>
    </citation>
    <scope>IDENTIFICATION</scope>
    <source>
        <tissue evidence="20">Sperm</tissue>
    </source>
</reference>
<feature type="repeat" description="LDL-receptor class B" evidence="14">
    <location>
        <begin position="579"/>
        <end position="622"/>
    </location>
</feature>
<evidence type="ECO:0000313" key="19">
    <source>
        <dbReference type="Proteomes" id="UP001318040"/>
    </source>
</evidence>
<dbReference type="InterPro" id="IPR000033">
    <property type="entry name" value="LDLR_classB_rpt"/>
</dbReference>
<dbReference type="RefSeq" id="XP_032822198.1">
    <property type="nucleotide sequence ID" value="XM_032966307.1"/>
</dbReference>
<dbReference type="GO" id="GO:0043235">
    <property type="term" value="C:receptor complex"/>
    <property type="evidence" value="ECO:0007669"/>
    <property type="project" value="TreeGrafter"/>
</dbReference>
<dbReference type="PROSITE" id="PS50068">
    <property type="entry name" value="LDLRA_2"/>
    <property type="match status" value="8"/>
</dbReference>
<protein>
    <submittedName>
        <fullName evidence="20">Very low-density lipoprotein receptor-like</fullName>
    </submittedName>
</protein>
<dbReference type="Pfam" id="PF00057">
    <property type="entry name" value="Ldl_recept_a"/>
    <property type="match status" value="8"/>
</dbReference>
<keyword evidence="11" id="KW-0675">Receptor</keyword>
<dbReference type="PROSITE" id="PS01209">
    <property type="entry name" value="LDLRA_1"/>
    <property type="match status" value="4"/>
</dbReference>
<dbReference type="InterPro" id="IPR036055">
    <property type="entry name" value="LDL_receptor-like_sf"/>
</dbReference>
<feature type="compositionally biased region" description="Low complexity" evidence="15">
    <location>
        <begin position="785"/>
        <end position="808"/>
    </location>
</feature>
<dbReference type="PROSITE" id="PS01186">
    <property type="entry name" value="EGF_2"/>
    <property type="match status" value="1"/>
</dbReference>
<dbReference type="InterPro" id="IPR001881">
    <property type="entry name" value="EGF-like_Ca-bd_dom"/>
</dbReference>
<feature type="disulfide bond" evidence="13">
    <location>
        <begin position="176"/>
        <end position="191"/>
    </location>
</feature>
<keyword evidence="9 16" id="KW-0472">Membrane</keyword>
<keyword evidence="3" id="KW-0245">EGF-like domain</keyword>
<dbReference type="SUPFAM" id="SSF63825">
    <property type="entry name" value="YWTD domain"/>
    <property type="match status" value="1"/>
</dbReference>
<evidence type="ECO:0000256" key="17">
    <source>
        <dbReference type="SAM" id="SignalP"/>
    </source>
</evidence>
<dbReference type="Pfam" id="PF14670">
    <property type="entry name" value="FXa_inhibition"/>
    <property type="match status" value="1"/>
</dbReference>
<feature type="disulfide bond" evidence="13">
    <location>
        <begin position="284"/>
        <end position="296"/>
    </location>
</feature>
<dbReference type="GO" id="GO:0042562">
    <property type="term" value="F:hormone binding"/>
    <property type="evidence" value="ECO:0007669"/>
    <property type="project" value="TreeGrafter"/>
</dbReference>
<evidence type="ECO:0000256" key="16">
    <source>
        <dbReference type="SAM" id="Phobius"/>
    </source>
</evidence>
<feature type="region of interest" description="Disordered" evidence="15">
    <location>
        <begin position="758"/>
        <end position="835"/>
    </location>
</feature>
<name>A0AAJ7TT27_PETMA</name>
<feature type="disulfide bond" evidence="13">
    <location>
        <begin position="164"/>
        <end position="182"/>
    </location>
</feature>
<dbReference type="FunFam" id="2.10.25.10:FF:000009">
    <property type="entry name" value="Low-density lipoprotein receptor isoform 1"/>
    <property type="match status" value="1"/>
</dbReference>
<accession>A0AAJ7TT27</accession>
<keyword evidence="4" id="KW-0254">Endocytosis</keyword>
<dbReference type="Pfam" id="PF07645">
    <property type="entry name" value="EGF_CA"/>
    <property type="match status" value="1"/>
</dbReference>
<feature type="disulfide bond" evidence="13">
    <location>
        <begin position="73"/>
        <end position="85"/>
    </location>
</feature>
<dbReference type="SMART" id="SM00135">
    <property type="entry name" value="LY"/>
    <property type="match status" value="5"/>
</dbReference>
<evidence type="ECO:0000256" key="10">
    <source>
        <dbReference type="ARBA" id="ARBA00023157"/>
    </source>
</evidence>
<feature type="disulfide bond" evidence="13">
    <location>
        <begin position="43"/>
        <end position="61"/>
    </location>
</feature>
<evidence type="ECO:0000256" key="5">
    <source>
        <dbReference type="ARBA" id="ARBA00022692"/>
    </source>
</evidence>
<dbReference type="InterPro" id="IPR002172">
    <property type="entry name" value="LDrepeatLR_classA_rpt"/>
</dbReference>